<dbReference type="EMBL" id="SIMR01000003">
    <property type="protein sequence ID" value="TBC05728.1"/>
    <property type="molecule type" value="Genomic_DNA"/>
</dbReference>
<name>A0AB38HVI1_9HYPH</name>
<evidence type="ECO:0000313" key="2">
    <source>
        <dbReference type="EMBL" id="TBC05728.1"/>
    </source>
</evidence>
<accession>A0AB38HVI1</accession>
<feature type="transmembrane region" description="Helical" evidence="1">
    <location>
        <begin position="12"/>
        <end position="32"/>
    </location>
</feature>
<protein>
    <recommendedName>
        <fullName evidence="4">Transmembrane protein</fullName>
    </recommendedName>
</protein>
<organism evidence="2 3">
    <name type="scientific">Rhizobium ruizarguesonis</name>
    <dbReference type="NCBI Taxonomy" id="2081791"/>
    <lineage>
        <taxon>Bacteria</taxon>
        <taxon>Pseudomonadati</taxon>
        <taxon>Pseudomonadota</taxon>
        <taxon>Alphaproteobacteria</taxon>
        <taxon>Hyphomicrobiales</taxon>
        <taxon>Rhizobiaceae</taxon>
        <taxon>Rhizobium/Agrobacterium group</taxon>
        <taxon>Rhizobium</taxon>
    </lineage>
</organism>
<evidence type="ECO:0000313" key="3">
    <source>
        <dbReference type="Proteomes" id="UP000294215"/>
    </source>
</evidence>
<keyword evidence="1" id="KW-0472">Membrane</keyword>
<keyword evidence="2" id="KW-0614">Plasmid</keyword>
<keyword evidence="1" id="KW-0812">Transmembrane</keyword>
<keyword evidence="1" id="KW-1133">Transmembrane helix</keyword>
<evidence type="ECO:0000256" key="1">
    <source>
        <dbReference type="SAM" id="Phobius"/>
    </source>
</evidence>
<reference evidence="2 3" key="1">
    <citation type="submission" date="2019-02" db="EMBL/GenBank/DDBJ databases">
        <title>The genomic architecture of introgression among sibling species of bacteria.</title>
        <authorList>
            <person name="Cavassim M.I.A."/>
            <person name="Moeskjaer S."/>
            <person name="Moslemi C."/>
            <person name="Fields B."/>
            <person name="Bachmann A."/>
            <person name="Vilhjalmsson B."/>
            <person name="Schierup M.H."/>
            <person name="Young J.P.W."/>
            <person name="Andersen S.U."/>
        </authorList>
    </citation>
    <scope>NUCLEOTIDE SEQUENCE [LARGE SCALE GENOMIC DNA]</scope>
    <source>
        <strain evidence="2 3">SM92</strain>
        <plasmid evidence="2">pSM92_Rh02</plasmid>
    </source>
</reference>
<comment type="caution">
    <text evidence="2">The sequence shown here is derived from an EMBL/GenBank/DDBJ whole genome shotgun (WGS) entry which is preliminary data.</text>
</comment>
<sequence length="74" mass="7739">MSYRSPRPSGSIFPGVVILFAMAVLVGALVSIQRPAAPIRVWVPAQSGESRLGGEKSLSMCSPVWAGCNPSNPV</sequence>
<gene>
    <name evidence="2" type="ORF">ELH40_31830</name>
</gene>
<proteinExistence type="predicted"/>
<evidence type="ECO:0008006" key="4">
    <source>
        <dbReference type="Google" id="ProtNLM"/>
    </source>
</evidence>
<dbReference type="AlphaFoldDB" id="A0AB38HVI1"/>
<dbReference type="Proteomes" id="UP000294215">
    <property type="component" value="Unassembled WGS sequence"/>
</dbReference>
<geneLocation type="plasmid" evidence="2">
    <name>pSM92_Rh02</name>
</geneLocation>